<reference evidence="5 6" key="1">
    <citation type="submission" date="2014-12" db="EMBL/GenBank/DDBJ databases">
        <title>Frankia sp. BMG5.1 draft genome.</title>
        <authorList>
            <person name="Gtari M."/>
            <person name="Ghodhbane-Gtari F."/>
            <person name="Nouioui I."/>
            <person name="Ktari A."/>
            <person name="Hezbri K."/>
            <person name="Mimouni W."/>
            <person name="Sbissi I."/>
            <person name="Ayari A."/>
            <person name="Yamanaka T."/>
            <person name="Normand P."/>
            <person name="Tisa L.S."/>
            <person name="Boudabous A."/>
        </authorList>
    </citation>
    <scope>NUCLEOTIDE SEQUENCE [LARGE SCALE GENOMIC DNA]</scope>
    <source>
        <strain evidence="5 6">BMG5.1</strain>
    </source>
</reference>
<evidence type="ECO:0000256" key="1">
    <source>
        <dbReference type="ARBA" id="ARBA00023015"/>
    </source>
</evidence>
<evidence type="ECO:0000256" key="2">
    <source>
        <dbReference type="ARBA" id="ARBA00023125"/>
    </source>
</evidence>
<proteinExistence type="predicted"/>
<dbReference type="InterPro" id="IPR036388">
    <property type="entry name" value="WH-like_DNA-bd_sf"/>
</dbReference>
<evidence type="ECO:0000313" key="6">
    <source>
        <dbReference type="Proteomes" id="UP000035425"/>
    </source>
</evidence>
<dbReference type="RefSeq" id="WP_047221622.1">
    <property type="nucleotide sequence ID" value="NZ_JWIO01000003.1"/>
</dbReference>
<dbReference type="InterPro" id="IPR052362">
    <property type="entry name" value="HTH-GbsR_regulator"/>
</dbReference>
<protein>
    <submittedName>
        <fullName evidence="5">MarR family transcriptional regulator</fullName>
    </submittedName>
</protein>
<dbReference type="Gene3D" id="1.10.10.10">
    <property type="entry name" value="Winged helix-like DNA-binding domain superfamily/Winged helix DNA-binding domain"/>
    <property type="match status" value="1"/>
</dbReference>
<organism evidence="5 6">
    <name type="scientific">Protofrankia coriariae</name>
    <dbReference type="NCBI Taxonomy" id="1562887"/>
    <lineage>
        <taxon>Bacteria</taxon>
        <taxon>Bacillati</taxon>
        <taxon>Actinomycetota</taxon>
        <taxon>Actinomycetes</taxon>
        <taxon>Frankiales</taxon>
        <taxon>Frankiaceae</taxon>
        <taxon>Protofrankia</taxon>
    </lineage>
</organism>
<dbReference type="Pfam" id="PF12802">
    <property type="entry name" value="MarR_2"/>
    <property type="match status" value="1"/>
</dbReference>
<feature type="domain" description="HTH marR-type" evidence="4">
    <location>
        <begin position="31"/>
        <end position="91"/>
    </location>
</feature>
<evidence type="ECO:0000259" key="4">
    <source>
        <dbReference type="Pfam" id="PF12802"/>
    </source>
</evidence>
<accession>A0ABR5F7T1</accession>
<dbReference type="InterPro" id="IPR000835">
    <property type="entry name" value="HTH_MarR-typ"/>
</dbReference>
<dbReference type="Gene3D" id="1.10.287.160">
    <property type="entry name" value="HR1 repeat"/>
    <property type="match status" value="1"/>
</dbReference>
<dbReference type="PANTHER" id="PTHR38465:SF2">
    <property type="entry name" value="HTH-TYPE TRANSCRIPTIONAL REGULATOR MMPR5"/>
    <property type="match status" value="1"/>
</dbReference>
<sequence length="164" mass="18518">MKTAEGRRPERDPRAVERFVERFAGALVDAGMPRMPALVFAALLATDDARLTAEELVDQLRISRAAVSAAVRYLTGLGILRRERQPGSRREQYVFENDSWYEMVARREQVLDRWVVTTRAGIDAVGAASPAGTRLAESLAFFEFLQAEMPALLVRWRRQQARPS</sequence>
<dbReference type="EMBL" id="JWIO01000003">
    <property type="protein sequence ID" value="KLL12710.1"/>
    <property type="molecule type" value="Genomic_DNA"/>
</dbReference>
<dbReference type="SUPFAM" id="SSF46785">
    <property type="entry name" value="Winged helix' DNA-binding domain"/>
    <property type="match status" value="1"/>
</dbReference>
<keyword evidence="3" id="KW-0804">Transcription</keyword>
<evidence type="ECO:0000313" key="5">
    <source>
        <dbReference type="EMBL" id="KLL12710.1"/>
    </source>
</evidence>
<comment type="caution">
    <text evidence="5">The sequence shown here is derived from an EMBL/GenBank/DDBJ whole genome shotgun (WGS) entry which is preliminary data.</text>
</comment>
<dbReference type="InterPro" id="IPR036390">
    <property type="entry name" value="WH_DNA-bd_sf"/>
</dbReference>
<name>A0ABR5F7T1_9ACTN</name>
<gene>
    <name evidence="5" type="ORF">FrCorBMG51_03400</name>
</gene>
<keyword evidence="2" id="KW-0238">DNA-binding</keyword>
<keyword evidence="1" id="KW-0805">Transcription regulation</keyword>
<dbReference type="Proteomes" id="UP000035425">
    <property type="component" value="Unassembled WGS sequence"/>
</dbReference>
<evidence type="ECO:0000256" key="3">
    <source>
        <dbReference type="ARBA" id="ARBA00023163"/>
    </source>
</evidence>
<keyword evidence="6" id="KW-1185">Reference proteome</keyword>
<dbReference type="PANTHER" id="PTHR38465">
    <property type="entry name" value="HTH-TYPE TRANSCRIPTIONAL REGULATOR MJ1563-RELATED"/>
    <property type="match status" value="1"/>
</dbReference>